<dbReference type="PANTHER" id="PTHR31286:SF180">
    <property type="entry name" value="OS10G0362600 PROTEIN"/>
    <property type="match status" value="1"/>
</dbReference>
<organism evidence="1 2">
    <name type="scientific">Lithospermum erythrorhizon</name>
    <name type="common">Purple gromwell</name>
    <name type="synonym">Lithospermum officinale var. erythrorhizon</name>
    <dbReference type="NCBI Taxonomy" id="34254"/>
    <lineage>
        <taxon>Eukaryota</taxon>
        <taxon>Viridiplantae</taxon>
        <taxon>Streptophyta</taxon>
        <taxon>Embryophyta</taxon>
        <taxon>Tracheophyta</taxon>
        <taxon>Spermatophyta</taxon>
        <taxon>Magnoliopsida</taxon>
        <taxon>eudicotyledons</taxon>
        <taxon>Gunneridae</taxon>
        <taxon>Pentapetalae</taxon>
        <taxon>asterids</taxon>
        <taxon>lamiids</taxon>
        <taxon>Boraginales</taxon>
        <taxon>Boraginaceae</taxon>
        <taxon>Boraginoideae</taxon>
        <taxon>Lithospermeae</taxon>
        <taxon>Lithospermum</taxon>
    </lineage>
</organism>
<comment type="caution">
    <text evidence="1">The sequence shown here is derived from an EMBL/GenBank/DDBJ whole genome shotgun (WGS) entry which is preliminary data.</text>
</comment>
<dbReference type="InterPro" id="IPR040256">
    <property type="entry name" value="At4g02000-like"/>
</dbReference>
<sequence>MRAKSLDKRTGGVAAVGGRKASRMKLTYIPAVEIDVSLQLRNLRRLDGFEKVFKLASGIWQRSYDGGGALDFCIVSNWIPVWFRVPFLSLQFWNEEMLSKIPLFVDAATSDMLRISYARIYVEIEASKEMLIWTCSKG</sequence>
<evidence type="ECO:0000313" key="2">
    <source>
        <dbReference type="Proteomes" id="UP001454036"/>
    </source>
</evidence>
<keyword evidence="2" id="KW-1185">Reference proteome</keyword>
<name>A0AAV3PN75_LITER</name>
<evidence type="ECO:0008006" key="3">
    <source>
        <dbReference type="Google" id="ProtNLM"/>
    </source>
</evidence>
<gene>
    <name evidence="1" type="ORF">LIER_11103</name>
</gene>
<dbReference type="Proteomes" id="UP001454036">
    <property type="component" value="Unassembled WGS sequence"/>
</dbReference>
<proteinExistence type="predicted"/>
<reference evidence="1 2" key="1">
    <citation type="submission" date="2024-01" db="EMBL/GenBank/DDBJ databases">
        <title>The complete chloroplast genome sequence of Lithospermum erythrorhizon: insights into the phylogenetic relationship among Boraginaceae species and the maternal lineages of purple gromwells.</title>
        <authorList>
            <person name="Okada T."/>
            <person name="Watanabe K."/>
        </authorList>
    </citation>
    <scope>NUCLEOTIDE SEQUENCE [LARGE SCALE GENOMIC DNA]</scope>
</reference>
<protein>
    <recommendedName>
        <fullName evidence="3">DUF4283 domain-containing protein</fullName>
    </recommendedName>
</protein>
<accession>A0AAV3PN75</accession>
<dbReference type="AlphaFoldDB" id="A0AAV3PN75"/>
<dbReference type="PANTHER" id="PTHR31286">
    <property type="entry name" value="GLYCINE-RICH CELL WALL STRUCTURAL PROTEIN 1.8-LIKE"/>
    <property type="match status" value="1"/>
</dbReference>
<dbReference type="EMBL" id="BAABME010002027">
    <property type="protein sequence ID" value="GAA0152685.1"/>
    <property type="molecule type" value="Genomic_DNA"/>
</dbReference>
<evidence type="ECO:0000313" key="1">
    <source>
        <dbReference type="EMBL" id="GAA0152685.1"/>
    </source>
</evidence>